<dbReference type="InterPro" id="IPR001173">
    <property type="entry name" value="Glyco_trans_2-like"/>
</dbReference>
<dbReference type="EMBL" id="AP018553">
    <property type="protein sequence ID" value="BBD73532.1"/>
    <property type="molecule type" value="Genomic_DNA"/>
</dbReference>
<evidence type="ECO:0000313" key="2">
    <source>
        <dbReference type="EMBL" id="BBD73532.1"/>
    </source>
</evidence>
<dbReference type="AlphaFoldDB" id="A0A348B5T0"/>
<name>A0A348B5T0_9CREN</name>
<protein>
    <recommendedName>
        <fullName evidence="1">Glycosyltransferase 2-like domain-containing protein</fullName>
    </recommendedName>
</protein>
<keyword evidence="3" id="KW-1185">Reference proteome</keyword>
<dbReference type="SUPFAM" id="SSF53448">
    <property type="entry name" value="Nucleotide-diphospho-sugar transferases"/>
    <property type="match status" value="1"/>
</dbReference>
<dbReference type="Gene3D" id="3.90.550.10">
    <property type="entry name" value="Spore Coat Polysaccharide Biosynthesis Protein SpsA, Chain A"/>
    <property type="match status" value="1"/>
</dbReference>
<reference evidence="3" key="1">
    <citation type="submission" date="2018-04" db="EMBL/GenBank/DDBJ databases">
        <title>Complete genome sequence of Sulfodiicoccus acidiphilus strain HS-1.</title>
        <authorList>
            <person name="Sakai H.D."/>
            <person name="Kurosawa N."/>
        </authorList>
    </citation>
    <scope>NUCLEOTIDE SEQUENCE [LARGE SCALE GENOMIC DNA]</scope>
    <source>
        <strain evidence="3">HS-1</strain>
    </source>
</reference>
<feature type="domain" description="Glycosyltransferase 2-like" evidence="1">
    <location>
        <begin position="3"/>
        <end position="62"/>
    </location>
</feature>
<evidence type="ECO:0000259" key="1">
    <source>
        <dbReference type="Pfam" id="PF00535"/>
    </source>
</evidence>
<proteinExistence type="predicted"/>
<gene>
    <name evidence="2" type="ORF">HS1genome_1921</name>
</gene>
<dbReference type="Pfam" id="PF00535">
    <property type="entry name" value="Glycos_transf_2"/>
    <property type="match status" value="1"/>
</dbReference>
<dbReference type="InterPro" id="IPR029044">
    <property type="entry name" value="Nucleotide-diphossugar_trans"/>
</dbReference>
<organism evidence="2 3">
    <name type="scientific">Sulfodiicoccus acidiphilus</name>
    <dbReference type="NCBI Taxonomy" id="1670455"/>
    <lineage>
        <taxon>Archaea</taxon>
        <taxon>Thermoproteota</taxon>
        <taxon>Thermoprotei</taxon>
        <taxon>Sulfolobales</taxon>
        <taxon>Sulfolobaceae</taxon>
        <taxon>Sulfodiicoccus</taxon>
    </lineage>
</organism>
<dbReference type="KEGG" id="sacd:HS1genome_1921"/>
<evidence type="ECO:0000313" key="3">
    <source>
        <dbReference type="Proteomes" id="UP000276741"/>
    </source>
</evidence>
<accession>A0A348B5T0</accession>
<sequence>MLTVVVPAYNEGERIRETLSQLTSSLRDVEVIVVFDGDDHTPDVVRNYPVKLVVSKERLGKGER</sequence>
<dbReference type="Proteomes" id="UP000276741">
    <property type="component" value="Chromosome"/>
</dbReference>